<dbReference type="Gene3D" id="3.90.70.10">
    <property type="entry name" value="Cysteine proteinases"/>
    <property type="match status" value="1"/>
</dbReference>
<dbReference type="GO" id="GO:0004843">
    <property type="term" value="F:cysteine-type deubiquitinase activity"/>
    <property type="evidence" value="ECO:0007669"/>
    <property type="project" value="InterPro"/>
</dbReference>
<evidence type="ECO:0000313" key="2">
    <source>
        <dbReference type="EMBL" id="DAD31229.1"/>
    </source>
</evidence>
<dbReference type="Proteomes" id="UP000607653">
    <property type="component" value="Unassembled WGS sequence"/>
</dbReference>
<proteinExistence type="predicted"/>
<comment type="caution">
    <text evidence="2">The sequence shown here is derived from an EMBL/GenBank/DDBJ whole genome shotgun (WGS) entry which is preliminary data.</text>
</comment>
<keyword evidence="3" id="KW-1185">Reference proteome</keyword>
<dbReference type="PROSITE" id="PS50235">
    <property type="entry name" value="USP_3"/>
    <property type="match status" value="1"/>
</dbReference>
<dbReference type="GO" id="GO:0016579">
    <property type="term" value="P:protein deubiquitination"/>
    <property type="evidence" value="ECO:0007669"/>
    <property type="project" value="InterPro"/>
</dbReference>
<dbReference type="AlphaFoldDB" id="A0A822YIW4"/>
<accession>A0A822YIW4</accession>
<dbReference type="InterPro" id="IPR001394">
    <property type="entry name" value="Peptidase_C19_UCH"/>
</dbReference>
<evidence type="ECO:0000313" key="3">
    <source>
        <dbReference type="Proteomes" id="UP000607653"/>
    </source>
</evidence>
<sequence>MLYAVVVHLDVMNVAFTGHYVCYIKNFWGKWFKIDDSTVCSLFTVKLYPYNMFCIQAACMDSHFLTN</sequence>
<feature type="domain" description="USP" evidence="1">
    <location>
        <begin position="1"/>
        <end position="57"/>
    </location>
</feature>
<dbReference type="InterPro" id="IPR038765">
    <property type="entry name" value="Papain-like_cys_pep_sf"/>
</dbReference>
<dbReference type="InterPro" id="IPR028889">
    <property type="entry name" value="USP"/>
</dbReference>
<organism evidence="2 3">
    <name type="scientific">Nelumbo nucifera</name>
    <name type="common">Sacred lotus</name>
    <dbReference type="NCBI Taxonomy" id="4432"/>
    <lineage>
        <taxon>Eukaryota</taxon>
        <taxon>Viridiplantae</taxon>
        <taxon>Streptophyta</taxon>
        <taxon>Embryophyta</taxon>
        <taxon>Tracheophyta</taxon>
        <taxon>Spermatophyta</taxon>
        <taxon>Magnoliopsida</taxon>
        <taxon>Proteales</taxon>
        <taxon>Nelumbonaceae</taxon>
        <taxon>Nelumbo</taxon>
    </lineage>
</organism>
<reference evidence="2 3" key="1">
    <citation type="journal article" date="2020" name="Mol. Biol. Evol.">
        <title>Distinct Expression and Methylation Patterns for Genes with Different Fates following a Single Whole-Genome Duplication in Flowering Plants.</title>
        <authorList>
            <person name="Shi T."/>
            <person name="Rahmani R.S."/>
            <person name="Gugger P.F."/>
            <person name="Wang M."/>
            <person name="Li H."/>
            <person name="Zhang Y."/>
            <person name="Li Z."/>
            <person name="Wang Q."/>
            <person name="Van de Peer Y."/>
            <person name="Marchal K."/>
            <person name="Chen J."/>
        </authorList>
    </citation>
    <scope>NUCLEOTIDE SEQUENCE [LARGE SCALE GENOMIC DNA]</scope>
    <source>
        <tissue evidence="2">Leaf</tissue>
    </source>
</reference>
<dbReference type="Pfam" id="PF00443">
    <property type="entry name" value="UCH"/>
    <property type="match status" value="1"/>
</dbReference>
<gene>
    <name evidence="2" type="ORF">HUJ06_010080</name>
</gene>
<protein>
    <recommendedName>
        <fullName evidence="1">USP domain-containing protein</fullName>
    </recommendedName>
</protein>
<dbReference type="SUPFAM" id="SSF54001">
    <property type="entry name" value="Cysteine proteinases"/>
    <property type="match status" value="1"/>
</dbReference>
<evidence type="ECO:0000259" key="1">
    <source>
        <dbReference type="PROSITE" id="PS50235"/>
    </source>
</evidence>
<name>A0A822YIW4_NELNU</name>
<dbReference type="EMBL" id="DUZY01000003">
    <property type="protein sequence ID" value="DAD31229.1"/>
    <property type="molecule type" value="Genomic_DNA"/>
</dbReference>